<evidence type="ECO:0000313" key="2">
    <source>
        <dbReference type="EMBL" id="CAE8626506.1"/>
    </source>
</evidence>
<proteinExistence type="predicted"/>
<accession>A0A813GND6</accession>
<keyword evidence="3" id="KW-1185">Reference proteome</keyword>
<protein>
    <recommendedName>
        <fullName evidence="1">CobW/HypB/UreG nucleotide-binding domain-containing protein</fullName>
    </recommendedName>
</protein>
<feature type="domain" description="CobW/HypB/UreG nucleotide-binding" evidence="1">
    <location>
        <begin position="10"/>
        <end position="190"/>
    </location>
</feature>
<evidence type="ECO:0000313" key="3">
    <source>
        <dbReference type="Proteomes" id="UP000654075"/>
    </source>
</evidence>
<dbReference type="OrthoDB" id="448856at2759"/>
<sequence length="223" mass="24068">MASDTTVETWLITGLPGSGKSTLIASLLKELPEGSRCAVCMHRHARAFSLETTPLPVDDWPCVHYTEVFDFGSGCLCCSPDGDLSRLLVELSSKQDELRLTHMFIETTGVADPRPFISLFTNQVASAFKLEGVIGVVDLVRAPNLLASSKEAPSIGSRGAVQLSCTDLLVFNKLDELQDQQVLEQVAATQELVLAKAMGNASVPDELSPILLDPCAFARVTYK</sequence>
<dbReference type="Pfam" id="PF02492">
    <property type="entry name" value="cobW"/>
    <property type="match status" value="1"/>
</dbReference>
<dbReference type="EMBL" id="CAJNNV010028980">
    <property type="protein sequence ID" value="CAE8626506.1"/>
    <property type="molecule type" value="Genomic_DNA"/>
</dbReference>
<dbReference type="Gene3D" id="3.40.50.300">
    <property type="entry name" value="P-loop containing nucleotide triphosphate hydrolases"/>
    <property type="match status" value="1"/>
</dbReference>
<gene>
    <name evidence="2" type="ORF">PGLA1383_LOCUS43433</name>
</gene>
<dbReference type="PANTHER" id="PTHR13748:SF62">
    <property type="entry name" value="COBW DOMAIN-CONTAINING PROTEIN"/>
    <property type="match status" value="1"/>
</dbReference>
<dbReference type="InterPro" id="IPR051316">
    <property type="entry name" value="Zinc-reg_GTPase_activator"/>
</dbReference>
<dbReference type="GO" id="GO:0005737">
    <property type="term" value="C:cytoplasm"/>
    <property type="evidence" value="ECO:0007669"/>
    <property type="project" value="TreeGrafter"/>
</dbReference>
<evidence type="ECO:0000259" key="1">
    <source>
        <dbReference type="Pfam" id="PF02492"/>
    </source>
</evidence>
<dbReference type="InterPro" id="IPR003495">
    <property type="entry name" value="CobW/HypB/UreG_nucleotide-bd"/>
</dbReference>
<dbReference type="SUPFAM" id="SSF52540">
    <property type="entry name" value="P-loop containing nucleoside triphosphate hydrolases"/>
    <property type="match status" value="1"/>
</dbReference>
<reference evidence="2" key="1">
    <citation type="submission" date="2021-02" db="EMBL/GenBank/DDBJ databases">
        <authorList>
            <person name="Dougan E. K."/>
            <person name="Rhodes N."/>
            <person name="Thang M."/>
            <person name="Chan C."/>
        </authorList>
    </citation>
    <scope>NUCLEOTIDE SEQUENCE</scope>
</reference>
<feature type="non-terminal residue" evidence="2">
    <location>
        <position position="223"/>
    </location>
</feature>
<feature type="non-terminal residue" evidence="2">
    <location>
        <position position="1"/>
    </location>
</feature>
<organism evidence="2 3">
    <name type="scientific">Polarella glacialis</name>
    <name type="common">Dinoflagellate</name>
    <dbReference type="NCBI Taxonomy" id="89957"/>
    <lineage>
        <taxon>Eukaryota</taxon>
        <taxon>Sar</taxon>
        <taxon>Alveolata</taxon>
        <taxon>Dinophyceae</taxon>
        <taxon>Suessiales</taxon>
        <taxon>Suessiaceae</taxon>
        <taxon>Polarella</taxon>
    </lineage>
</organism>
<comment type="caution">
    <text evidence="2">The sequence shown here is derived from an EMBL/GenBank/DDBJ whole genome shotgun (WGS) entry which is preliminary data.</text>
</comment>
<dbReference type="InterPro" id="IPR027417">
    <property type="entry name" value="P-loop_NTPase"/>
</dbReference>
<dbReference type="AlphaFoldDB" id="A0A813GND6"/>
<name>A0A813GND6_POLGL</name>
<dbReference type="PANTHER" id="PTHR13748">
    <property type="entry name" value="COBW-RELATED"/>
    <property type="match status" value="1"/>
</dbReference>
<dbReference type="Proteomes" id="UP000654075">
    <property type="component" value="Unassembled WGS sequence"/>
</dbReference>